<name>A0A4Z0A0J2_9AGAM</name>
<organism evidence="1 2">
    <name type="scientific">Hericium alpestre</name>
    <dbReference type="NCBI Taxonomy" id="135208"/>
    <lineage>
        <taxon>Eukaryota</taxon>
        <taxon>Fungi</taxon>
        <taxon>Dikarya</taxon>
        <taxon>Basidiomycota</taxon>
        <taxon>Agaricomycotina</taxon>
        <taxon>Agaricomycetes</taxon>
        <taxon>Russulales</taxon>
        <taxon>Hericiaceae</taxon>
        <taxon>Hericium</taxon>
    </lineage>
</organism>
<keyword evidence="2" id="KW-1185">Reference proteome</keyword>
<reference evidence="1 2" key="1">
    <citation type="submission" date="2019-02" db="EMBL/GenBank/DDBJ databases">
        <title>Genome sequencing of the rare red list fungi Hericium alpestre (H. flagellum).</title>
        <authorList>
            <person name="Buettner E."/>
            <person name="Kellner H."/>
        </authorList>
    </citation>
    <scope>NUCLEOTIDE SEQUENCE [LARGE SCALE GENOMIC DNA]</scope>
    <source>
        <strain evidence="1 2">DSM 108284</strain>
    </source>
</reference>
<dbReference type="PANTHER" id="PTHR47691">
    <property type="entry name" value="REGULATOR-RELATED"/>
    <property type="match status" value="1"/>
</dbReference>
<dbReference type="Gene3D" id="3.40.50.300">
    <property type="entry name" value="P-loop containing nucleotide triphosphate hydrolases"/>
    <property type="match status" value="1"/>
</dbReference>
<sequence length="625" mass="68375">MDKEKIAGWQRDLGRFLQIFNTELNVLTNVKLEEIIVMFERFRREGGTQTTPQGILPPGKPSLFVGRNDLVHEVTTLLIQTRHVAFVGTGGIGKTCLAKAVLNEPDYDDMDASQVSYDVFLDRMGGTLGLTLGGSDRLSVICAHLLAAPSLLVLDNAETFLDAAQDKTHIADAVDSLGALTSTVVLLTTRSRALPSNVLWAVIAVPALKPVAARKAFTAVFHKRIEDTNVIDSLLQSLDYHPLSINLLAHAARENDWSLEELLDAWNQQQTDLLHNGDGKSQSLIVTLELSLNSPALKKLGDSVLHVLQIIAFLPQGVDRRELGGLFPSLTGASMIVDAVCKQSITYRRDAYVTMLAPVRLYISTTYNSALPQVVPLLAGVRAYYRDRLEICGAVHGKVIDGGAWIIAEDINTERIVTLELTLLEDVIAACTICTSFLSHIRLHKPRPTAIHALIEAIPVPTMTPPKHRHYWRLRDSIHSLIGKQATRHGVAASAVAEAKGKCLHALAALACIVDDATVMFDLLVAAKQLFSSSGQKRGEAMCWRQIAELQCASGHMVAADQSFQVATRIMHDIRDCTGEAYLNEARGVVMAQKREMSQARLLFSKASKDLTAILDQTGRRGAEQ</sequence>
<accession>A0A4Z0A0J2</accession>
<dbReference type="InterPro" id="IPR027417">
    <property type="entry name" value="P-loop_NTPase"/>
</dbReference>
<dbReference type="STRING" id="135208.A0A4Z0A0J2"/>
<dbReference type="Gene3D" id="1.25.40.10">
    <property type="entry name" value="Tetratricopeptide repeat domain"/>
    <property type="match status" value="1"/>
</dbReference>
<protein>
    <submittedName>
        <fullName evidence="1">Uncharacterized protein</fullName>
    </submittedName>
</protein>
<dbReference type="OrthoDB" id="1534087at2759"/>
<dbReference type="InterPro" id="IPR011990">
    <property type="entry name" value="TPR-like_helical_dom_sf"/>
</dbReference>
<evidence type="ECO:0000313" key="2">
    <source>
        <dbReference type="Proteomes" id="UP000298061"/>
    </source>
</evidence>
<dbReference type="PANTHER" id="PTHR47691:SF3">
    <property type="entry name" value="HTH-TYPE TRANSCRIPTIONAL REGULATOR RV0890C-RELATED"/>
    <property type="match status" value="1"/>
</dbReference>
<dbReference type="AlphaFoldDB" id="A0A4Z0A0J2"/>
<dbReference type="SUPFAM" id="SSF52540">
    <property type="entry name" value="P-loop containing nucleoside triphosphate hydrolases"/>
    <property type="match status" value="1"/>
</dbReference>
<dbReference type="Proteomes" id="UP000298061">
    <property type="component" value="Unassembled WGS sequence"/>
</dbReference>
<dbReference type="EMBL" id="SFCI01000368">
    <property type="protein sequence ID" value="TFY80245.1"/>
    <property type="molecule type" value="Genomic_DNA"/>
</dbReference>
<comment type="caution">
    <text evidence="1">The sequence shown here is derived from an EMBL/GenBank/DDBJ whole genome shotgun (WGS) entry which is preliminary data.</text>
</comment>
<gene>
    <name evidence="1" type="ORF">EWM64_g3769</name>
</gene>
<evidence type="ECO:0000313" key="1">
    <source>
        <dbReference type="EMBL" id="TFY80245.1"/>
    </source>
</evidence>
<proteinExistence type="predicted"/>